<evidence type="ECO:0000313" key="3">
    <source>
        <dbReference type="Proteomes" id="UP001176940"/>
    </source>
</evidence>
<sequence>MQQKTISRIPSAAKLELGDHISFEVILRGLYDRKYPIPERLTLVPIVLLKKNGWVLKAYPNIESFNNPALRCTRESHQPKGQIGTHRHRQCKPRYYTENY</sequence>
<name>A0ABN9LWS0_9NEOB</name>
<evidence type="ECO:0000313" key="2">
    <source>
        <dbReference type="EMBL" id="CAJ0949754.1"/>
    </source>
</evidence>
<feature type="region of interest" description="Disordered" evidence="1">
    <location>
        <begin position="76"/>
        <end position="100"/>
    </location>
</feature>
<gene>
    <name evidence="2" type="ORF">RIMI_LOCUS12728473</name>
</gene>
<evidence type="ECO:0000256" key="1">
    <source>
        <dbReference type="SAM" id="MobiDB-lite"/>
    </source>
</evidence>
<comment type="caution">
    <text evidence="2">The sequence shown here is derived from an EMBL/GenBank/DDBJ whole genome shotgun (WGS) entry which is preliminary data.</text>
</comment>
<protein>
    <submittedName>
        <fullName evidence="2">Uncharacterized protein</fullName>
    </submittedName>
</protein>
<accession>A0ABN9LWS0</accession>
<dbReference type="EMBL" id="CAUEEQ010030574">
    <property type="protein sequence ID" value="CAJ0949754.1"/>
    <property type="molecule type" value="Genomic_DNA"/>
</dbReference>
<organism evidence="2 3">
    <name type="scientific">Ranitomeya imitator</name>
    <name type="common">mimic poison frog</name>
    <dbReference type="NCBI Taxonomy" id="111125"/>
    <lineage>
        <taxon>Eukaryota</taxon>
        <taxon>Metazoa</taxon>
        <taxon>Chordata</taxon>
        <taxon>Craniata</taxon>
        <taxon>Vertebrata</taxon>
        <taxon>Euteleostomi</taxon>
        <taxon>Amphibia</taxon>
        <taxon>Batrachia</taxon>
        <taxon>Anura</taxon>
        <taxon>Neobatrachia</taxon>
        <taxon>Hyloidea</taxon>
        <taxon>Dendrobatidae</taxon>
        <taxon>Dendrobatinae</taxon>
        <taxon>Ranitomeya</taxon>
    </lineage>
</organism>
<proteinExistence type="predicted"/>
<keyword evidence="3" id="KW-1185">Reference proteome</keyword>
<dbReference type="Proteomes" id="UP001176940">
    <property type="component" value="Unassembled WGS sequence"/>
</dbReference>
<reference evidence="2" key="1">
    <citation type="submission" date="2023-07" db="EMBL/GenBank/DDBJ databases">
        <authorList>
            <person name="Stuckert A."/>
        </authorList>
    </citation>
    <scope>NUCLEOTIDE SEQUENCE</scope>
</reference>